<dbReference type="Pfam" id="PF03932">
    <property type="entry name" value="CutC"/>
    <property type="match status" value="1"/>
</dbReference>
<reference evidence="2" key="1">
    <citation type="journal article" date="2019" name="Int. J. Syst. Evol. Microbiol.">
        <title>The Global Catalogue of Microorganisms (GCM) 10K type strain sequencing project: providing services to taxonomists for standard genome sequencing and annotation.</title>
        <authorList>
            <consortium name="The Broad Institute Genomics Platform"/>
            <consortium name="The Broad Institute Genome Sequencing Center for Infectious Disease"/>
            <person name="Wu L."/>
            <person name="Ma J."/>
        </authorList>
    </citation>
    <scope>NUCLEOTIDE SEQUENCE [LARGE SCALE GENOMIC DNA]</scope>
    <source>
        <strain evidence="2">NBRC 108565</strain>
    </source>
</reference>
<proteinExistence type="predicted"/>
<dbReference type="InterPro" id="IPR036822">
    <property type="entry name" value="CutC-like_dom_sf"/>
</dbReference>
<evidence type="ECO:0000313" key="2">
    <source>
        <dbReference type="Proteomes" id="UP001321475"/>
    </source>
</evidence>
<dbReference type="Gene3D" id="3.20.20.380">
    <property type="entry name" value="Copper homeostasis (CutC) domain"/>
    <property type="match status" value="1"/>
</dbReference>
<dbReference type="SUPFAM" id="SSF110395">
    <property type="entry name" value="CutC-like"/>
    <property type="match status" value="1"/>
</dbReference>
<evidence type="ECO:0000313" key="1">
    <source>
        <dbReference type="EMBL" id="BDZ41562.1"/>
    </source>
</evidence>
<dbReference type="EMBL" id="AP027729">
    <property type="protein sequence ID" value="BDZ41562.1"/>
    <property type="molecule type" value="Genomic_DNA"/>
</dbReference>
<organism evidence="1 2">
    <name type="scientific">Paraoerskovia sediminicola</name>
    <dbReference type="NCBI Taxonomy" id="1138587"/>
    <lineage>
        <taxon>Bacteria</taxon>
        <taxon>Bacillati</taxon>
        <taxon>Actinomycetota</taxon>
        <taxon>Actinomycetes</taxon>
        <taxon>Micrococcales</taxon>
        <taxon>Cellulomonadaceae</taxon>
        <taxon>Paraoerskovia</taxon>
    </lineage>
</organism>
<gene>
    <name evidence="1" type="ORF">GCM10025865_08610</name>
</gene>
<dbReference type="InterPro" id="IPR005627">
    <property type="entry name" value="CutC-like"/>
</dbReference>
<keyword evidence="2" id="KW-1185">Reference proteome</keyword>
<sequence>MRECVLEIAVQDVAGVRVAVDVGAQRVELCAGLGATGGLTPSAGLLSAALDLAPDVGVHP</sequence>
<accession>A0ABM8G0G7</accession>
<dbReference type="RefSeq" id="WP_350227675.1">
    <property type="nucleotide sequence ID" value="NZ_AP027729.1"/>
</dbReference>
<name>A0ABM8G0G7_9CELL</name>
<evidence type="ECO:0008006" key="3">
    <source>
        <dbReference type="Google" id="ProtNLM"/>
    </source>
</evidence>
<protein>
    <recommendedName>
        <fullName evidence="3">Copper homeostasis protein CutC</fullName>
    </recommendedName>
</protein>
<dbReference type="Proteomes" id="UP001321475">
    <property type="component" value="Chromosome"/>
</dbReference>